<proteinExistence type="inferred from homology"/>
<evidence type="ECO:0000313" key="15">
    <source>
        <dbReference type="Proteomes" id="UP000509383"/>
    </source>
</evidence>
<dbReference type="InterPro" id="IPR004089">
    <property type="entry name" value="MCPsignal_dom"/>
</dbReference>
<dbReference type="Pfam" id="PF00015">
    <property type="entry name" value="MCPsignal"/>
    <property type="match status" value="1"/>
</dbReference>
<dbReference type="InterPro" id="IPR003660">
    <property type="entry name" value="HAMP_dom"/>
</dbReference>
<dbReference type="PROSITE" id="PS50885">
    <property type="entry name" value="HAMP"/>
    <property type="match status" value="1"/>
</dbReference>
<organism evidence="14 15">
    <name type="scientific">Pseudomonas tohonis</name>
    <dbReference type="NCBI Taxonomy" id="2725477"/>
    <lineage>
        <taxon>Bacteria</taxon>
        <taxon>Pseudomonadati</taxon>
        <taxon>Pseudomonadota</taxon>
        <taxon>Gammaproteobacteria</taxon>
        <taxon>Pseudomonadales</taxon>
        <taxon>Pseudomonadaceae</taxon>
        <taxon>Pseudomonas</taxon>
    </lineage>
</organism>
<dbReference type="SUPFAM" id="SSF58104">
    <property type="entry name" value="Methyl-accepting chemotaxis protein (MCP) signaling domain"/>
    <property type="match status" value="1"/>
</dbReference>
<evidence type="ECO:0000256" key="7">
    <source>
        <dbReference type="ARBA" id="ARBA00023136"/>
    </source>
</evidence>
<comment type="subcellular location">
    <subcellularLocation>
        <location evidence="1">Cell membrane</location>
        <topology evidence="1">Multi-pass membrane protein</topology>
    </subcellularLocation>
</comment>
<evidence type="ECO:0000256" key="10">
    <source>
        <dbReference type="PROSITE-ProRule" id="PRU00284"/>
    </source>
</evidence>
<accession>A0A6J4DY76</accession>
<dbReference type="GO" id="GO:0007165">
    <property type="term" value="P:signal transduction"/>
    <property type="evidence" value="ECO:0007669"/>
    <property type="project" value="UniProtKB-KW"/>
</dbReference>
<dbReference type="CDD" id="cd11386">
    <property type="entry name" value="MCP_signal"/>
    <property type="match status" value="1"/>
</dbReference>
<dbReference type="CDD" id="cd06225">
    <property type="entry name" value="HAMP"/>
    <property type="match status" value="1"/>
</dbReference>
<reference evidence="14 15" key="1">
    <citation type="submission" date="2020-05" db="EMBL/GenBank/DDBJ databases">
        <title>Characterization of novel class B3 metallo-beta-lactamase from novel Pseudomonas species.</title>
        <authorList>
            <person name="Yamada K."/>
            <person name="Aoki K."/>
            <person name="Ishii Y."/>
        </authorList>
    </citation>
    <scope>NUCLEOTIDE SEQUENCE [LARGE SCALE GENOMIC DNA]</scope>
    <source>
        <strain evidence="14 15">TUM18999</strain>
    </source>
</reference>
<feature type="domain" description="HAMP" evidence="13">
    <location>
        <begin position="132"/>
        <end position="184"/>
    </location>
</feature>
<dbReference type="PANTHER" id="PTHR32089:SF120">
    <property type="entry name" value="METHYL-ACCEPTING CHEMOTAXIS PROTEIN TLPQ"/>
    <property type="match status" value="1"/>
</dbReference>
<evidence type="ECO:0000256" key="6">
    <source>
        <dbReference type="ARBA" id="ARBA00022989"/>
    </source>
</evidence>
<dbReference type="SMART" id="SM00283">
    <property type="entry name" value="MA"/>
    <property type="match status" value="1"/>
</dbReference>
<dbReference type="EMBL" id="AP023189">
    <property type="protein sequence ID" value="BCG22118.1"/>
    <property type="molecule type" value="Genomic_DNA"/>
</dbReference>
<dbReference type="Pfam" id="PF12729">
    <property type="entry name" value="4HB_MCP_1"/>
    <property type="match status" value="1"/>
</dbReference>
<dbReference type="PRINTS" id="PR00260">
    <property type="entry name" value="CHEMTRNSDUCR"/>
</dbReference>
<dbReference type="SMART" id="SM00304">
    <property type="entry name" value="HAMP"/>
    <property type="match status" value="2"/>
</dbReference>
<dbReference type="PANTHER" id="PTHR32089">
    <property type="entry name" value="METHYL-ACCEPTING CHEMOTAXIS PROTEIN MCPB"/>
    <property type="match status" value="1"/>
</dbReference>
<dbReference type="PROSITE" id="PS50111">
    <property type="entry name" value="CHEMOTAXIS_TRANSDUC_2"/>
    <property type="match status" value="1"/>
</dbReference>
<dbReference type="GO" id="GO:0006935">
    <property type="term" value="P:chemotaxis"/>
    <property type="evidence" value="ECO:0007669"/>
    <property type="project" value="UniProtKB-KW"/>
</dbReference>
<keyword evidence="5 11" id="KW-0812">Transmembrane</keyword>
<evidence type="ECO:0000256" key="8">
    <source>
        <dbReference type="ARBA" id="ARBA00023224"/>
    </source>
</evidence>
<dbReference type="InterPro" id="IPR004090">
    <property type="entry name" value="Chemotax_Me-accpt_rcpt"/>
</dbReference>
<keyword evidence="3" id="KW-0488">Methylation</keyword>
<dbReference type="KEGG" id="ptw:TUM18999_03090"/>
<dbReference type="Gene3D" id="6.10.340.10">
    <property type="match status" value="1"/>
</dbReference>
<dbReference type="AlphaFoldDB" id="A0A6J4DY76"/>
<keyword evidence="4" id="KW-0145">Chemotaxis</keyword>
<evidence type="ECO:0000256" key="11">
    <source>
        <dbReference type="SAM" id="Phobius"/>
    </source>
</evidence>
<dbReference type="GO" id="GO:0005886">
    <property type="term" value="C:plasma membrane"/>
    <property type="evidence" value="ECO:0007669"/>
    <property type="project" value="UniProtKB-SubCell"/>
</dbReference>
<evidence type="ECO:0000256" key="4">
    <source>
        <dbReference type="ARBA" id="ARBA00022500"/>
    </source>
</evidence>
<evidence type="ECO:0000256" key="9">
    <source>
        <dbReference type="ARBA" id="ARBA00029447"/>
    </source>
</evidence>
<keyword evidence="7 11" id="KW-0472">Membrane</keyword>
<keyword evidence="6 11" id="KW-1133">Transmembrane helix</keyword>
<dbReference type="GO" id="GO:0004888">
    <property type="term" value="F:transmembrane signaling receptor activity"/>
    <property type="evidence" value="ECO:0007669"/>
    <property type="project" value="InterPro"/>
</dbReference>
<name>A0A6J4DY76_9PSED</name>
<evidence type="ECO:0000256" key="1">
    <source>
        <dbReference type="ARBA" id="ARBA00004651"/>
    </source>
</evidence>
<keyword evidence="8 10" id="KW-0807">Transducer</keyword>
<feature type="transmembrane region" description="Helical" evidence="11">
    <location>
        <begin position="110"/>
        <end position="130"/>
    </location>
</feature>
<dbReference type="InterPro" id="IPR024478">
    <property type="entry name" value="HlyB_4HB_MCP"/>
</dbReference>
<gene>
    <name evidence="14" type="ORF">TUM18999_03090</name>
</gene>
<comment type="similarity">
    <text evidence="9">Belongs to the methyl-accepting chemotaxis (MCP) protein family.</text>
</comment>
<dbReference type="Pfam" id="PF00672">
    <property type="entry name" value="HAMP"/>
    <property type="match status" value="1"/>
</dbReference>
<evidence type="ECO:0000313" key="14">
    <source>
        <dbReference type="EMBL" id="BCG22118.1"/>
    </source>
</evidence>
<evidence type="ECO:0000259" key="12">
    <source>
        <dbReference type="PROSITE" id="PS50111"/>
    </source>
</evidence>
<dbReference type="Proteomes" id="UP000509383">
    <property type="component" value="Chromosome"/>
</dbReference>
<evidence type="ECO:0000256" key="2">
    <source>
        <dbReference type="ARBA" id="ARBA00022475"/>
    </source>
</evidence>
<evidence type="ECO:0000259" key="13">
    <source>
        <dbReference type="PROSITE" id="PS50885"/>
    </source>
</evidence>
<protein>
    <submittedName>
        <fullName evidence="14">Chemotaxis transducer</fullName>
    </submittedName>
</protein>
<evidence type="ECO:0000256" key="5">
    <source>
        <dbReference type="ARBA" id="ARBA00022692"/>
    </source>
</evidence>
<feature type="domain" description="Methyl-accepting transducer" evidence="12">
    <location>
        <begin position="189"/>
        <end position="425"/>
    </location>
</feature>
<keyword evidence="2" id="KW-1003">Cell membrane</keyword>
<sequence>MLDDLQRIQELHQNLDKFQSAYSKTVSGQKQQTLYDAFDSAERAYLNSHTQVVELMQSQRASDAKEVVNRDMNAQANAMATALSELTHYHEQEALRASTQSGTVFNSAKMILFVCIVLTLAMVVLLAMLLTRSIVKPLGEAVDFAQQIASGDLVSQCVAYGADELSQLQEALNKMQESLRQAVHGMADSSQQLAATASELNSVTLNESKALTQQNAEIEMAATAVNQMTSAVDEVARNAVNTSEASNQSSQSAEVGRREMRRTVDAISVLATEVDETSSKISALAENIREISSVLDVIRSIADQTNLLALNAAIEAARAGEQGRGFAVVADEVRMLAQRSQQSTLEIEKMIGLIQTETEQSVRAMLNSRDSAMSTMTMAESAGQALDEITHSITQISERNLLIASATEEQASVAKEVDRSLINIRDLSMQTIAGANQASTASYQLSQLAARLNEMVGRFKI</sequence>
<dbReference type="FunFam" id="1.10.287.950:FF:000001">
    <property type="entry name" value="Methyl-accepting chemotaxis sensory transducer"/>
    <property type="match status" value="1"/>
</dbReference>
<evidence type="ECO:0000256" key="3">
    <source>
        <dbReference type="ARBA" id="ARBA00022481"/>
    </source>
</evidence>
<dbReference type="Gene3D" id="1.10.287.950">
    <property type="entry name" value="Methyl-accepting chemotaxis protein"/>
    <property type="match status" value="1"/>
</dbReference>